<name>A0A8S3Z3V0_9EUPU</name>
<dbReference type="Proteomes" id="UP000678393">
    <property type="component" value="Unassembled WGS sequence"/>
</dbReference>
<feature type="non-terminal residue" evidence="1">
    <location>
        <position position="1"/>
    </location>
</feature>
<feature type="non-terminal residue" evidence="1">
    <location>
        <position position="49"/>
    </location>
</feature>
<proteinExistence type="predicted"/>
<sequence length="49" mass="5496">HTPPLPAPFFPNPELLQQCASNLICDTTTNRCVCPSNQYYNNVTNNCLQ</sequence>
<comment type="caution">
    <text evidence="1">The sequence shown here is derived from an EMBL/GenBank/DDBJ whole genome shotgun (WGS) entry which is preliminary data.</text>
</comment>
<evidence type="ECO:0000313" key="2">
    <source>
        <dbReference type="Proteomes" id="UP000678393"/>
    </source>
</evidence>
<keyword evidence="2" id="KW-1185">Reference proteome</keyword>
<gene>
    <name evidence="1" type="ORF">CUNI_LOCUS6884</name>
</gene>
<reference evidence="1" key="1">
    <citation type="submission" date="2021-04" db="EMBL/GenBank/DDBJ databases">
        <authorList>
            <consortium name="Molecular Ecology Group"/>
        </authorList>
    </citation>
    <scope>NUCLEOTIDE SEQUENCE</scope>
</reference>
<protein>
    <submittedName>
        <fullName evidence="1">Uncharacterized protein</fullName>
    </submittedName>
</protein>
<organism evidence="1 2">
    <name type="scientific">Candidula unifasciata</name>
    <dbReference type="NCBI Taxonomy" id="100452"/>
    <lineage>
        <taxon>Eukaryota</taxon>
        <taxon>Metazoa</taxon>
        <taxon>Spiralia</taxon>
        <taxon>Lophotrochozoa</taxon>
        <taxon>Mollusca</taxon>
        <taxon>Gastropoda</taxon>
        <taxon>Heterobranchia</taxon>
        <taxon>Euthyneura</taxon>
        <taxon>Panpulmonata</taxon>
        <taxon>Eupulmonata</taxon>
        <taxon>Stylommatophora</taxon>
        <taxon>Helicina</taxon>
        <taxon>Helicoidea</taxon>
        <taxon>Geomitridae</taxon>
        <taxon>Candidula</taxon>
    </lineage>
</organism>
<dbReference type="AlphaFoldDB" id="A0A8S3Z3V0"/>
<dbReference type="EMBL" id="CAJHNH020001063">
    <property type="protein sequence ID" value="CAG5121326.1"/>
    <property type="molecule type" value="Genomic_DNA"/>
</dbReference>
<accession>A0A8S3Z3V0</accession>
<evidence type="ECO:0000313" key="1">
    <source>
        <dbReference type="EMBL" id="CAG5121326.1"/>
    </source>
</evidence>